<dbReference type="Proteomes" id="UP001597040">
    <property type="component" value="Unassembled WGS sequence"/>
</dbReference>
<accession>A0ABW3LJ30</accession>
<feature type="transmembrane region" description="Helical" evidence="1">
    <location>
        <begin position="128"/>
        <end position="146"/>
    </location>
</feature>
<evidence type="ECO:0000313" key="4">
    <source>
        <dbReference type="Proteomes" id="UP001597040"/>
    </source>
</evidence>
<keyword evidence="4" id="KW-1185">Reference proteome</keyword>
<organism evidence="3 4">
    <name type="scientific">Virgibacillus byunsanensis</name>
    <dbReference type="NCBI Taxonomy" id="570945"/>
    <lineage>
        <taxon>Bacteria</taxon>
        <taxon>Bacillati</taxon>
        <taxon>Bacillota</taxon>
        <taxon>Bacilli</taxon>
        <taxon>Bacillales</taxon>
        <taxon>Bacillaceae</taxon>
        <taxon>Virgibacillus</taxon>
    </lineage>
</organism>
<protein>
    <submittedName>
        <fullName evidence="3">Tripartite tricarboxylate transporter TctB family protein</fullName>
    </submittedName>
</protein>
<keyword evidence="1" id="KW-1133">Transmembrane helix</keyword>
<feature type="domain" description="DUF1468" evidence="2">
    <location>
        <begin position="5"/>
        <end position="155"/>
    </location>
</feature>
<proteinExistence type="predicted"/>
<name>A0ABW3LJ30_9BACI</name>
<dbReference type="Pfam" id="PF07331">
    <property type="entry name" value="TctB"/>
    <property type="match status" value="1"/>
</dbReference>
<comment type="caution">
    <text evidence="3">The sequence shown here is derived from an EMBL/GenBank/DDBJ whole genome shotgun (WGS) entry which is preliminary data.</text>
</comment>
<keyword evidence="1" id="KW-0812">Transmembrane</keyword>
<evidence type="ECO:0000259" key="2">
    <source>
        <dbReference type="Pfam" id="PF07331"/>
    </source>
</evidence>
<dbReference type="InterPro" id="IPR009936">
    <property type="entry name" value="DUF1468"/>
</dbReference>
<feature type="transmembrane region" description="Helical" evidence="1">
    <location>
        <begin position="37"/>
        <end position="54"/>
    </location>
</feature>
<dbReference type="RefSeq" id="WP_390359236.1">
    <property type="nucleotide sequence ID" value="NZ_JBHTKJ010000007.1"/>
</dbReference>
<evidence type="ECO:0000313" key="3">
    <source>
        <dbReference type="EMBL" id="MFD1037301.1"/>
    </source>
</evidence>
<feature type="transmembrane region" description="Helical" evidence="1">
    <location>
        <begin position="105"/>
        <end position="121"/>
    </location>
</feature>
<sequence length="160" mass="18157">MGEILIGILLIFFSALIYFNSGDFPQLNETHLDPGSYPKLIALLLILLSLVMIIKKTVQLLQSKTISFDTGMKDFVKKQWKEYHLVVYTLVILALYIFLLNVLGFIISSIAFIIAAGLLIGPRKKKDVMVISLISFVITFGVYLFFENVLYVRFPNGILF</sequence>
<gene>
    <name evidence="3" type="ORF">ACFQ3N_02530</name>
</gene>
<dbReference type="EMBL" id="JBHTKJ010000007">
    <property type="protein sequence ID" value="MFD1037301.1"/>
    <property type="molecule type" value="Genomic_DNA"/>
</dbReference>
<reference evidence="4" key="1">
    <citation type="journal article" date="2019" name="Int. J. Syst. Evol. Microbiol.">
        <title>The Global Catalogue of Microorganisms (GCM) 10K type strain sequencing project: providing services to taxonomists for standard genome sequencing and annotation.</title>
        <authorList>
            <consortium name="The Broad Institute Genomics Platform"/>
            <consortium name="The Broad Institute Genome Sequencing Center for Infectious Disease"/>
            <person name="Wu L."/>
            <person name="Ma J."/>
        </authorList>
    </citation>
    <scope>NUCLEOTIDE SEQUENCE [LARGE SCALE GENOMIC DNA]</scope>
    <source>
        <strain evidence="4">CCUG 56754</strain>
    </source>
</reference>
<evidence type="ECO:0000256" key="1">
    <source>
        <dbReference type="SAM" id="Phobius"/>
    </source>
</evidence>
<keyword evidence="1" id="KW-0472">Membrane</keyword>